<dbReference type="RefSeq" id="XP_008801118.3">
    <property type="nucleotide sequence ID" value="XM_008802896.4"/>
</dbReference>
<keyword evidence="3" id="KW-0067">ATP-binding</keyword>
<evidence type="ECO:0000256" key="1">
    <source>
        <dbReference type="SAM" id="MobiDB-lite"/>
    </source>
</evidence>
<keyword evidence="2" id="KW-1185">Reference proteome</keyword>
<dbReference type="KEGG" id="pda:103715313"/>
<proteinExistence type="predicted"/>
<feature type="region of interest" description="Disordered" evidence="1">
    <location>
        <begin position="313"/>
        <end position="333"/>
    </location>
</feature>
<feature type="region of interest" description="Disordered" evidence="1">
    <location>
        <begin position="238"/>
        <end position="285"/>
    </location>
</feature>
<feature type="region of interest" description="Disordered" evidence="1">
    <location>
        <begin position="1"/>
        <end position="214"/>
    </location>
</feature>
<accession>A0A8B7CKI5</accession>
<gene>
    <name evidence="3" type="primary">LOC103715313</name>
</gene>
<feature type="compositionally biased region" description="Pro residues" evidence="1">
    <location>
        <begin position="9"/>
        <end position="18"/>
    </location>
</feature>
<evidence type="ECO:0000313" key="3">
    <source>
        <dbReference type="RefSeq" id="XP_008801118.3"/>
    </source>
</evidence>
<dbReference type="GeneID" id="103715313"/>
<feature type="compositionally biased region" description="Basic and acidic residues" evidence="1">
    <location>
        <begin position="251"/>
        <end position="269"/>
    </location>
</feature>
<evidence type="ECO:0000313" key="2">
    <source>
        <dbReference type="Proteomes" id="UP000228380"/>
    </source>
</evidence>
<keyword evidence="3" id="KW-0378">Hydrolase</keyword>
<keyword evidence="3" id="KW-0547">Nucleotide-binding</keyword>
<dbReference type="OrthoDB" id="769097at2759"/>
<dbReference type="Proteomes" id="UP000228380">
    <property type="component" value="Chromosome 9"/>
</dbReference>
<reference evidence="2" key="1">
    <citation type="journal article" date="2019" name="Nat. Commun.">
        <title>Genome-wide association mapping of date palm fruit traits.</title>
        <authorList>
            <person name="Hazzouri K.M."/>
            <person name="Gros-Balthazard M."/>
            <person name="Flowers J.M."/>
            <person name="Copetti D."/>
            <person name="Lemansour A."/>
            <person name="Lebrun M."/>
            <person name="Masmoudi K."/>
            <person name="Ferrand S."/>
            <person name="Dhar M.I."/>
            <person name="Fresquez Z.A."/>
            <person name="Rosas U."/>
            <person name="Zhang J."/>
            <person name="Talag J."/>
            <person name="Lee S."/>
            <person name="Kudrna D."/>
            <person name="Powell R.F."/>
            <person name="Leitch I.J."/>
            <person name="Krueger R.R."/>
            <person name="Wing R.A."/>
            <person name="Amiri K.M.A."/>
            <person name="Purugganan M.D."/>
        </authorList>
    </citation>
    <scope>NUCLEOTIDE SEQUENCE [LARGE SCALE GENOMIC DNA]</scope>
    <source>
        <strain evidence="2">cv. Khalas</strain>
    </source>
</reference>
<protein>
    <submittedName>
        <fullName evidence="3">Pre-mRNA-splicing ATP-dependent RNA helicase prp28</fullName>
    </submittedName>
</protein>
<dbReference type="GO" id="GO:0004386">
    <property type="term" value="F:helicase activity"/>
    <property type="evidence" value="ECO:0007669"/>
    <property type="project" value="UniProtKB-KW"/>
</dbReference>
<organism evidence="2 3">
    <name type="scientific">Phoenix dactylifera</name>
    <name type="common">Date palm</name>
    <dbReference type="NCBI Taxonomy" id="42345"/>
    <lineage>
        <taxon>Eukaryota</taxon>
        <taxon>Viridiplantae</taxon>
        <taxon>Streptophyta</taxon>
        <taxon>Embryophyta</taxon>
        <taxon>Tracheophyta</taxon>
        <taxon>Spermatophyta</taxon>
        <taxon>Magnoliopsida</taxon>
        <taxon>Liliopsida</taxon>
        <taxon>Arecaceae</taxon>
        <taxon>Coryphoideae</taxon>
        <taxon>Phoeniceae</taxon>
        <taxon>Phoenix</taxon>
    </lineage>
</organism>
<name>A0A8B7CKI5_PHODC</name>
<dbReference type="AlphaFoldDB" id="A0A8B7CKI5"/>
<sequence length="333" mass="36710">MPTVTGKHSPPPAPPPNLNPNALPNTPALPSPQIVSRPRLEQILESSPPPPPPLSLPLLASPMGHGQSKPEPWMELRPGMRPIRRKIEEVKRRRRERKLSIVSSSELLRPEEREEMVDDESTRGAAGTEAGQEDEVAGSPEAVAAFPTAAEKVNEEKTIDDEEKAATAVEEKETGAAAATAVLEKEEEEEKRGLGFRGQEEDDEKGKKLRSFAADEEPLGSPSFRFYCMDLARDSEADSSVKFGGNRRRDKLPEIMEKKEKKAHGRENSTESVNSNENLEIKPLKKDKGRRLKALTKAPSHVYNLLNVRNCYNNTSSTTSRDKDSLLGGKAAL</sequence>
<keyword evidence="3" id="KW-0347">Helicase</keyword>
<feature type="compositionally biased region" description="Low complexity" evidence="1">
    <location>
        <begin position="19"/>
        <end position="32"/>
    </location>
</feature>
<reference evidence="3" key="2">
    <citation type="submission" date="2025-08" db="UniProtKB">
        <authorList>
            <consortium name="RefSeq"/>
        </authorList>
    </citation>
    <scope>IDENTIFICATION</scope>
    <source>
        <tissue evidence="3">Young leaves</tissue>
    </source>
</reference>